<keyword evidence="5" id="KW-1185">Reference proteome</keyword>
<keyword evidence="2" id="KW-0378">Hydrolase</keyword>
<dbReference type="SMART" id="SM00479">
    <property type="entry name" value="EXOIII"/>
    <property type="match status" value="1"/>
</dbReference>
<dbReference type="EMBL" id="MU069635">
    <property type="protein sequence ID" value="KAF5836960.1"/>
    <property type="molecule type" value="Genomic_DNA"/>
</dbReference>
<dbReference type="InterPro" id="IPR036397">
    <property type="entry name" value="RNaseH_sf"/>
</dbReference>
<dbReference type="InterPro" id="IPR047021">
    <property type="entry name" value="REXO1/3/4-like"/>
</dbReference>
<evidence type="ECO:0000256" key="1">
    <source>
        <dbReference type="ARBA" id="ARBA00022722"/>
    </source>
</evidence>
<name>A0ABQ7GQS3_DUNSA</name>
<dbReference type="PANTHER" id="PTHR12801:SF123">
    <property type="entry name" value="RNA EXONUCLEASE 4"/>
    <property type="match status" value="1"/>
</dbReference>
<proteinExistence type="predicted"/>
<evidence type="ECO:0000313" key="4">
    <source>
        <dbReference type="EMBL" id="KAF5836960.1"/>
    </source>
</evidence>
<dbReference type="InterPro" id="IPR013520">
    <property type="entry name" value="Ribonucl_H"/>
</dbReference>
<dbReference type="InterPro" id="IPR012337">
    <property type="entry name" value="RNaseH-like_sf"/>
</dbReference>
<keyword evidence="1" id="KW-0540">Nuclease</keyword>
<comment type="caution">
    <text evidence="4">The sequence shown here is derived from an EMBL/GenBank/DDBJ whole genome shotgun (WGS) entry which is preliminary data.</text>
</comment>
<accession>A0ABQ7GQS3</accession>
<dbReference type="PANTHER" id="PTHR12801">
    <property type="entry name" value="RNA EXONUCLEASE REXO1 / RECO3 FAMILY MEMBER-RELATED"/>
    <property type="match status" value="1"/>
</dbReference>
<evidence type="ECO:0000259" key="3">
    <source>
        <dbReference type="SMART" id="SM00479"/>
    </source>
</evidence>
<dbReference type="SUPFAM" id="SSF53098">
    <property type="entry name" value="Ribonuclease H-like"/>
    <property type="match status" value="1"/>
</dbReference>
<reference evidence="4" key="1">
    <citation type="submission" date="2017-08" db="EMBL/GenBank/DDBJ databases">
        <authorList>
            <person name="Polle J.E."/>
            <person name="Barry K."/>
            <person name="Cushman J."/>
            <person name="Schmutz J."/>
            <person name="Tran D."/>
            <person name="Hathwaick L.T."/>
            <person name="Yim W.C."/>
            <person name="Jenkins J."/>
            <person name="Mckie-Krisberg Z.M."/>
            <person name="Prochnik S."/>
            <person name="Lindquist E."/>
            <person name="Dockter R.B."/>
            <person name="Adam C."/>
            <person name="Molina H."/>
            <person name="Bunkerborg J."/>
            <person name="Jin E."/>
            <person name="Buchheim M."/>
            <person name="Magnuson J."/>
        </authorList>
    </citation>
    <scope>NUCLEOTIDE SEQUENCE</scope>
    <source>
        <strain evidence="4">CCAP 19/18</strain>
    </source>
</reference>
<feature type="domain" description="Exonuclease" evidence="3">
    <location>
        <begin position="45"/>
        <end position="213"/>
    </location>
</feature>
<sequence length="242" mass="26860">MQAICARGWALQSRHQHTNLRTSHTATAAHASRGGTARIPPGILNVVALDVEYMHYRRSRPGGPPGSQEHACAAWVALVDDSQQTVLKTECRPKSLPADFVWVGGVPMERLHGAPPVQEVACRVQQLANGKRLIGHGLLKDLQALGIADHPDTYDTMCFPLFQNKSGSARTLGYLAAEHLGLKLHTPGQKHDPEEDAAALMQLYTRCVHPRLISDYGLLVQWHTRKTMEQISLWQQHNQQQQ</sequence>
<protein>
    <recommendedName>
        <fullName evidence="3">Exonuclease domain-containing protein</fullName>
    </recommendedName>
</protein>
<evidence type="ECO:0000256" key="2">
    <source>
        <dbReference type="ARBA" id="ARBA00022801"/>
    </source>
</evidence>
<gene>
    <name evidence="4" type="ORF">DUNSADRAFT_5189</name>
</gene>
<dbReference type="Proteomes" id="UP000815325">
    <property type="component" value="Unassembled WGS sequence"/>
</dbReference>
<dbReference type="Gene3D" id="3.30.420.10">
    <property type="entry name" value="Ribonuclease H-like superfamily/Ribonuclease H"/>
    <property type="match status" value="1"/>
</dbReference>
<organism evidence="4 5">
    <name type="scientific">Dunaliella salina</name>
    <name type="common">Green alga</name>
    <name type="synonym">Protococcus salinus</name>
    <dbReference type="NCBI Taxonomy" id="3046"/>
    <lineage>
        <taxon>Eukaryota</taxon>
        <taxon>Viridiplantae</taxon>
        <taxon>Chlorophyta</taxon>
        <taxon>core chlorophytes</taxon>
        <taxon>Chlorophyceae</taxon>
        <taxon>CS clade</taxon>
        <taxon>Chlamydomonadales</taxon>
        <taxon>Dunaliellaceae</taxon>
        <taxon>Dunaliella</taxon>
    </lineage>
</organism>
<evidence type="ECO:0000313" key="5">
    <source>
        <dbReference type="Proteomes" id="UP000815325"/>
    </source>
</evidence>